<comment type="caution">
    <text evidence="2">The sequence shown here is derived from an EMBL/GenBank/DDBJ whole genome shotgun (WGS) entry which is preliminary data.</text>
</comment>
<accession>A0A7C8I9S4</accession>
<name>A0A7C8I9S4_9PLEO</name>
<evidence type="ECO:0000256" key="1">
    <source>
        <dbReference type="SAM" id="MobiDB-lite"/>
    </source>
</evidence>
<feature type="compositionally biased region" description="Low complexity" evidence="1">
    <location>
        <begin position="302"/>
        <end position="312"/>
    </location>
</feature>
<evidence type="ECO:0000313" key="3">
    <source>
        <dbReference type="Proteomes" id="UP000481861"/>
    </source>
</evidence>
<feature type="region of interest" description="Disordered" evidence="1">
    <location>
        <begin position="178"/>
        <end position="240"/>
    </location>
</feature>
<keyword evidence="3" id="KW-1185">Reference proteome</keyword>
<organism evidence="2 3">
    <name type="scientific">Massariosphaeria phaeospora</name>
    <dbReference type="NCBI Taxonomy" id="100035"/>
    <lineage>
        <taxon>Eukaryota</taxon>
        <taxon>Fungi</taxon>
        <taxon>Dikarya</taxon>
        <taxon>Ascomycota</taxon>
        <taxon>Pezizomycotina</taxon>
        <taxon>Dothideomycetes</taxon>
        <taxon>Pleosporomycetidae</taxon>
        <taxon>Pleosporales</taxon>
        <taxon>Pleosporales incertae sedis</taxon>
        <taxon>Massariosphaeria</taxon>
    </lineage>
</organism>
<proteinExistence type="predicted"/>
<feature type="region of interest" description="Disordered" evidence="1">
    <location>
        <begin position="302"/>
        <end position="330"/>
    </location>
</feature>
<feature type="compositionally biased region" description="Basic and acidic residues" evidence="1">
    <location>
        <begin position="217"/>
        <end position="240"/>
    </location>
</feature>
<sequence length="379" mass="41899">MTLNTNVDAIAIALSTKPSRECGRTRSNSCQKSRSSDSEKLILRFPRALWNSTVSTSTSTPASTPTPCTQRTIATCISATPPSLLHLRLHNPPNPPSLLPPIPTPKRPRPTHSTAHCSTKIARFHYGGPGRALRGARMNDITLTAPCLRGSCARCRMWHKGWVGDMDQDLDLDFDEERRGEGRERGRDVERVREREDRGERKSVKQEEEGVQVKGEGMVREGDDKAVGYEEKEKDRHAAAVREGDAKIIAAFSTHPPPSTSLPPSSHSPSAPSPTTPLTPTSSPPNPYHHPRLILRLRLPRPSSSSSKRLSLPCPPLPTKSILKRPSPSALATNKTIAAADPGRVHKRVRFRHRVRFVFESGEGRDKFRGLVRTRYGMG</sequence>
<dbReference type="EMBL" id="JAADJZ010000006">
    <property type="protein sequence ID" value="KAF2874237.1"/>
    <property type="molecule type" value="Genomic_DNA"/>
</dbReference>
<reference evidence="2 3" key="1">
    <citation type="submission" date="2020-01" db="EMBL/GenBank/DDBJ databases">
        <authorList>
            <consortium name="DOE Joint Genome Institute"/>
            <person name="Haridas S."/>
            <person name="Albert R."/>
            <person name="Binder M."/>
            <person name="Bloem J."/>
            <person name="Labutti K."/>
            <person name="Salamov A."/>
            <person name="Andreopoulos B."/>
            <person name="Baker S.E."/>
            <person name="Barry K."/>
            <person name="Bills G."/>
            <person name="Bluhm B.H."/>
            <person name="Cannon C."/>
            <person name="Castanera R."/>
            <person name="Culley D.E."/>
            <person name="Daum C."/>
            <person name="Ezra D."/>
            <person name="Gonzalez J.B."/>
            <person name="Henrissat B."/>
            <person name="Kuo A."/>
            <person name="Liang C."/>
            <person name="Lipzen A."/>
            <person name="Lutzoni F."/>
            <person name="Magnuson J."/>
            <person name="Mondo S."/>
            <person name="Nolan M."/>
            <person name="Ohm R."/>
            <person name="Pangilinan J."/>
            <person name="Park H.-J.H."/>
            <person name="Ramirez L."/>
            <person name="Alfaro M."/>
            <person name="Sun H."/>
            <person name="Tritt A."/>
            <person name="Yoshinaga Y."/>
            <person name="Zwiers L.-H.L."/>
            <person name="Turgeon B.G."/>
            <person name="Goodwin S.B."/>
            <person name="Spatafora J.W."/>
            <person name="Crous P.W."/>
            <person name="Grigoriev I.V."/>
        </authorList>
    </citation>
    <scope>NUCLEOTIDE SEQUENCE [LARGE SCALE GENOMIC DNA]</scope>
    <source>
        <strain evidence="2 3">CBS 611.86</strain>
    </source>
</reference>
<feature type="region of interest" description="Disordered" evidence="1">
    <location>
        <begin position="252"/>
        <end position="290"/>
    </location>
</feature>
<dbReference type="Proteomes" id="UP000481861">
    <property type="component" value="Unassembled WGS sequence"/>
</dbReference>
<dbReference type="AlphaFoldDB" id="A0A7C8I9S4"/>
<feature type="compositionally biased region" description="Pro residues" evidence="1">
    <location>
        <begin position="271"/>
        <end position="288"/>
    </location>
</feature>
<protein>
    <submittedName>
        <fullName evidence="2">Uncharacterized protein</fullName>
    </submittedName>
</protein>
<feature type="compositionally biased region" description="Basic and acidic residues" evidence="1">
    <location>
        <begin position="178"/>
        <end position="208"/>
    </location>
</feature>
<gene>
    <name evidence="2" type="ORF">BDV95DRAFT_658415</name>
</gene>
<evidence type="ECO:0000313" key="2">
    <source>
        <dbReference type="EMBL" id="KAF2874237.1"/>
    </source>
</evidence>